<proteinExistence type="predicted"/>
<dbReference type="EMBL" id="LXQA010949399">
    <property type="protein sequence ID" value="MCI78364.1"/>
    <property type="molecule type" value="Genomic_DNA"/>
</dbReference>
<feature type="compositionally biased region" description="Basic and acidic residues" evidence="1">
    <location>
        <begin position="54"/>
        <end position="66"/>
    </location>
</feature>
<gene>
    <name evidence="2" type="ORF">A2U01_0099634</name>
</gene>
<evidence type="ECO:0000313" key="2">
    <source>
        <dbReference type="EMBL" id="MCI78364.1"/>
    </source>
</evidence>
<keyword evidence="3" id="KW-1185">Reference proteome</keyword>
<comment type="caution">
    <text evidence="2">The sequence shown here is derived from an EMBL/GenBank/DDBJ whole genome shotgun (WGS) entry which is preliminary data.</text>
</comment>
<sequence length="66" mass="7194">MNKYRYGLRGDIAYAVSLQSIANFGDLIQKVKEFSSKGKQAQPSQTPRPCPDCGKSHSGECMKGKG</sequence>
<evidence type="ECO:0000313" key="3">
    <source>
        <dbReference type="Proteomes" id="UP000265520"/>
    </source>
</evidence>
<name>A0A392UQP1_9FABA</name>
<feature type="compositionally biased region" description="Polar residues" evidence="1">
    <location>
        <begin position="37"/>
        <end position="47"/>
    </location>
</feature>
<feature type="region of interest" description="Disordered" evidence="1">
    <location>
        <begin position="35"/>
        <end position="66"/>
    </location>
</feature>
<dbReference type="AlphaFoldDB" id="A0A392UQP1"/>
<evidence type="ECO:0000256" key="1">
    <source>
        <dbReference type="SAM" id="MobiDB-lite"/>
    </source>
</evidence>
<reference evidence="2 3" key="1">
    <citation type="journal article" date="2018" name="Front. Plant Sci.">
        <title>Red Clover (Trifolium pratense) and Zigzag Clover (T. medium) - A Picture of Genomic Similarities and Differences.</title>
        <authorList>
            <person name="Dluhosova J."/>
            <person name="Istvanek J."/>
            <person name="Nedelnik J."/>
            <person name="Repkova J."/>
        </authorList>
    </citation>
    <scope>NUCLEOTIDE SEQUENCE [LARGE SCALE GENOMIC DNA]</scope>
    <source>
        <strain evidence="3">cv. 10/8</strain>
        <tissue evidence="2">Leaf</tissue>
    </source>
</reference>
<feature type="non-terminal residue" evidence="2">
    <location>
        <position position="66"/>
    </location>
</feature>
<organism evidence="2 3">
    <name type="scientific">Trifolium medium</name>
    <dbReference type="NCBI Taxonomy" id="97028"/>
    <lineage>
        <taxon>Eukaryota</taxon>
        <taxon>Viridiplantae</taxon>
        <taxon>Streptophyta</taxon>
        <taxon>Embryophyta</taxon>
        <taxon>Tracheophyta</taxon>
        <taxon>Spermatophyta</taxon>
        <taxon>Magnoliopsida</taxon>
        <taxon>eudicotyledons</taxon>
        <taxon>Gunneridae</taxon>
        <taxon>Pentapetalae</taxon>
        <taxon>rosids</taxon>
        <taxon>fabids</taxon>
        <taxon>Fabales</taxon>
        <taxon>Fabaceae</taxon>
        <taxon>Papilionoideae</taxon>
        <taxon>50 kb inversion clade</taxon>
        <taxon>NPAAA clade</taxon>
        <taxon>Hologalegina</taxon>
        <taxon>IRL clade</taxon>
        <taxon>Trifolieae</taxon>
        <taxon>Trifolium</taxon>
    </lineage>
</organism>
<accession>A0A392UQP1</accession>
<protein>
    <submittedName>
        <fullName evidence="2">Uncharacterized protein</fullName>
    </submittedName>
</protein>
<dbReference type="Proteomes" id="UP000265520">
    <property type="component" value="Unassembled WGS sequence"/>
</dbReference>